<dbReference type="AlphaFoldDB" id="A0AA96GBW0"/>
<evidence type="ECO:0000256" key="1">
    <source>
        <dbReference type="SAM" id="MobiDB-lite"/>
    </source>
</evidence>
<evidence type="ECO:0000313" key="4">
    <source>
        <dbReference type="Proteomes" id="UP001302719"/>
    </source>
</evidence>
<gene>
    <name evidence="3" type="ORF">PP769_03945</name>
</gene>
<keyword evidence="2" id="KW-0472">Membrane</keyword>
<keyword evidence="2" id="KW-1133">Transmembrane helix</keyword>
<dbReference type="KEGG" id="nall:PP769_03945"/>
<keyword evidence="2" id="KW-0812">Transmembrane</keyword>
<name>A0AA96GBW0_9BACT</name>
<protein>
    <submittedName>
        <fullName evidence="3">Uncharacterized protein</fullName>
    </submittedName>
</protein>
<proteinExistence type="predicted"/>
<reference evidence="3 4" key="1">
    <citation type="submission" date="2023-01" db="EMBL/GenBank/DDBJ databases">
        <title>Cultivation and genomic characterization of new, ubiquitous marine nitrite-oxidizing bacteria from the Nitrospirales.</title>
        <authorList>
            <person name="Mueller A.J."/>
            <person name="Daebeler A."/>
            <person name="Herbold C.W."/>
            <person name="Kirkegaard R.H."/>
            <person name="Daims H."/>
        </authorList>
    </citation>
    <scope>NUCLEOTIDE SEQUENCE [LARGE SCALE GENOMIC DNA]</scope>
    <source>
        <strain evidence="3 4">VA</strain>
    </source>
</reference>
<feature type="transmembrane region" description="Helical" evidence="2">
    <location>
        <begin position="6"/>
        <end position="25"/>
    </location>
</feature>
<dbReference type="EMBL" id="CP116967">
    <property type="protein sequence ID" value="WNM58928.1"/>
    <property type="molecule type" value="Genomic_DNA"/>
</dbReference>
<dbReference type="RefSeq" id="WP_312645459.1">
    <property type="nucleotide sequence ID" value="NZ_CP116967.1"/>
</dbReference>
<accession>A0AA96GBW0</accession>
<evidence type="ECO:0000256" key="2">
    <source>
        <dbReference type="SAM" id="Phobius"/>
    </source>
</evidence>
<sequence length="52" mass="5937">MTWSLAITISLTIVITLIAMGWIWAENKPPTRPKARTKASNDYFQNEGIEEE</sequence>
<keyword evidence="4" id="KW-1185">Reference proteome</keyword>
<feature type="region of interest" description="Disordered" evidence="1">
    <location>
        <begin position="27"/>
        <end position="52"/>
    </location>
</feature>
<dbReference type="Proteomes" id="UP001302719">
    <property type="component" value="Chromosome"/>
</dbReference>
<evidence type="ECO:0000313" key="3">
    <source>
        <dbReference type="EMBL" id="WNM58928.1"/>
    </source>
</evidence>
<organism evidence="3 4">
    <name type="scientific">Candidatus Nitrospira allomarina</name>
    <dbReference type="NCBI Taxonomy" id="3020900"/>
    <lineage>
        <taxon>Bacteria</taxon>
        <taxon>Pseudomonadati</taxon>
        <taxon>Nitrospirota</taxon>
        <taxon>Nitrospiria</taxon>
        <taxon>Nitrospirales</taxon>
        <taxon>Nitrospiraceae</taxon>
        <taxon>Nitrospira</taxon>
    </lineage>
</organism>